<dbReference type="Pfam" id="PF02518">
    <property type="entry name" value="HATPase_c"/>
    <property type="match status" value="1"/>
</dbReference>
<evidence type="ECO:0000256" key="6">
    <source>
        <dbReference type="ARBA" id="ARBA00022989"/>
    </source>
</evidence>
<keyword evidence="12" id="KW-1185">Reference proteome</keyword>
<dbReference type="InterPro" id="IPR011712">
    <property type="entry name" value="Sig_transdc_His_kin_sub3_dim/P"/>
</dbReference>
<evidence type="ECO:0000256" key="3">
    <source>
        <dbReference type="ARBA" id="ARBA00022679"/>
    </source>
</evidence>
<dbReference type="PANTHER" id="PTHR24421">
    <property type="entry name" value="NITRATE/NITRITE SENSOR PROTEIN NARX-RELATED"/>
    <property type="match status" value="1"/>
</dbReference>
<feature type="transmembrane region" description="Helical" evidence="9">
    <location>
        <begin position="34"/>
        <end position="53"/>
    </location>
</feature>
<feature type="transmembrane region" description="Helical" evidence="9">
    <location>
        <begin position="12"/>
        <end position="28"/>
    </location>
</feature>
<dbReference type="InterPro" id="IPR050482">
    <property type="entry name" value="Sensor_HK_TwoCompSys"/>
</dbReference>
<comment type="subcellular location">
    <subcellularLocation>
        <location evidence="1">Cell membrane</location>
        <topology evidence="1">Multi-pass membrane protein</topology>
    </subcellularLocation>
</comment>
<keyword evidence="6 9" id="KW-1133">Transmembrane helix</keyword>
<evidence type="ECO:0000256" key="1">
    <source>
        <dbReference type="ARBA" id="ARBA00004651"/>
    </source>
</evidence>
<evidence type="ECO:0000256" key="9">
    <source>
        <dbReference type="SAM" id="Phobius"/>
    </source>
</evidence>
<dbReference type="Gene3D" id="3.30.565.10">
    <property type="entry name" value="Histidine kinase-like ATPase, C-terminal domain"/>
    <property type="match status" value="1"/>
</dbReference>
<dbReference type="CDD" id="cd16917">
    <property type="entry name" value="HATPase_UhpB-NarQ-NarX-like"/>
    <property type="match status" value="1"/>
</dbReference>
<dbReference type="InterPro" id="IPR036890">
    <property type="entry name" value="HATPase_C_sf"/>
</dbReference>
<keyword evidence="3" id="KW-0808">Transferase</keyword>
<feature type="transmembrane region" description="Helical" evidence="9">
    <location>
        <begin position="140"/>
        <end position="160"/>
    </location>
</feature>
<keyword evidence="2" id="KW-1003">Cell membrane</keyword>
<keyword evidence="7" id="KW-0902">Two-component regulatory system</keyword>
<evidence type="ECO:0000256" key="4">
    <source>
        <dbReference type="ARBA" id="ARBA00022692"/>
    </source>
</evidence>
<feature type="domain" description="Histidine kinase/HSP90-like ATPase" evidence="10">
    <location>
        <begin position="428"/>
        <end position="519"/>
    </location>
</feature>
<evidence type="ECO:0000313" key="11">
    <source>
        <dbReference type="EMBL" id="MEX0427432.1"/>
    </source>
</evidence>
<reference evidence="11 12" key="1">
    <citation type="submission" date="2024-07" db="EMBL/GenBank/DDBJ databases">
        <authorList>
            <person name="Lee S."/>
            <person name="Kang M."/>
        </authorList>
    </citation>
    <scope>NUCLEOTIDE SEQUENCE [LARGE SCALE GENOMIC DNA]</scope>
    <source>
        <strain evidence="11 12">DS6</strain>
    </source>
</reference>
<dbReference type="PANTHER" id="PTHR24421:SF37">
    <property type="entry name" value="SENSOR HISTIDINE KINASE NARS"/>
    <property type="match status" value="1"/>
</dbReference>
<name>A0ABV3SWV9_9ACTN</name>
<evidence type="ECO:0000313" key="12">
    <source>
        <dbReference type="Proteomes" id="UP001556631"/>
    </source>
</evidence>
<keyword evidence="4 9" id="KW-0812">Transmembrane</keyword>
<feature type="transmembrane region" description="Helical" evidence="9">
    <location>
        <begin position="65"/>
        <end position="87"/>
    </location>
</feature>
<dbReference type="SMART" id="SM00387">
    <property type="entry name" value="HATPase_c"/>
    <property type="match status" value="1"/>
</dbReference>
<evidence type="ECO:0000256" key="2">
    <source>
        <dbReference type="ARBA" id="ARBA00022475"/>
    </source>
</evidence>
<evidence type="ECO:0000259" key="10">
    <source>
        <dbReference type="SMART" id="SM00387"/>
    </source>
</evidence>
<dbReference type="EMBL" id="JBFPJR010000010">
    <property type="protein sequence ID" value="MEX0427432.1"/>
    <property type="molecule type" value="Genomic_DNA"/>
</dbReference>
<dbReference type="RefSeq" id="WP_367992811.1">
    <property type="nucleotide sequence ID" value="NZ_JBFPJR010000010.1"/>
</dbReference>
<evidence type="ECO:0000256" key="5">
    <source>
        <dbReference type="ARBA" id="ARBA00022777"/>
    </source>
</evidence>
<dbReference type="Pfam" id="PF07730">
    <property type="entry name" value="HisKA_3"/>
    <property type="match status" value="1"/>
</dbReference>
<protein>
    <submittedName>
        <fullName evidence="11">Sensor histidine kinase</fullName>
    </submittedName>
</protein>
<dbReference type="Proteomes" id="UP001556631">
    <property type="component" value="Unassembled WGS sequence"/>
</dbReference>
<organism evidence="11 12">
    <name type="scientific">Nocardioides eburneus</name>
    <dbReference type="NCBI Taxonomy" id="3231482"/>
    <lineage>
        <taxon>Bacteria</taxon>
        <taxon>Bacillati</taxon>
        <taxon>Actinomycetota</taxon>
        <taxon>Actinomycetes</taxon>
        <taxon>Propionibacteriales</taxon>
        <taxon>Nocardioidaceae</taxon>
        <taxon>Nocardioides</taxon>
    </lineage>
</organism>
<proteinExistence type="predicted"/>
<keyword evidence="8 9" id="KW-0472">Membrane</keyword>
<dbReference type="GO" id="GO:0016301">
    <property type="term" value="F:kinase activity"/>
    <property type="evidence" value="ECO:0007669"/>
    <property type="project" value="UniProtKB-KW"/>
</dbReference>
<evidence type="ECO:0000256" key="7">
    <source>
        <dbReference type="ARBA" id="ARBA00023012"/>
    </source>
</evidence>
<gene>
    <name evidence="11" type="ORF">AB3X52_07375</name>
</gene>
<dbReference type="Gene3D" id="1.20.5.1930">
    <property type="match status" value="1"/>
</dbReference>
<accession>A0ABV3SWV9</accession>
<dbReference type="InterPro" id="IPR003594">
    <property type="entry name" value="HATPase_dom"/>
</dbReference>
<comment type="caution">
    <text evidence="11">The sequence shown here is derived from an EMBL/GenBank/DDBJ whole genome shotgun (WGS) entry which is preliminary data.</text>
</comment>
<sequence length="534" mass="56193">MFPGRQQLRLAATARLFVLVALLVPVLWAQDATAVFVLLAIGAVWVLTTLAEAHPGDGVTDRAPGTIPGALTVLEGIAIGALCGVALNDSRAVLGALVVPPFVAGLCCSVRGLLRSLAAVLGALAAVMLAAWQQPTPDQAYAVFSWCFAGLGLGLIGAFLHGMLHRESDPLAPYRHAQSLLRRLISISHGLDTDLDPVALGGEVLTEVGDVLPTSALALYVPRGDALTPLLTRSLGTEELTVCEEVGVEAWTLEMPVVVGRYFAFPLATDAGTAGVVVGALSERVDPDSIGLAAVLQRLGARLRDRAVHLDTALLFAAFRDSATTEERRRLAREMHDGVAQDLASLGYFVDALAAGGPVAPERLQILRERISAIVAEVRRSLVSLRTNVGASESLGAALGTLARNLAEVSGVPVHVTLDEHTDRLRPEVEGELFRIAQEALNNAVKHARARRIDVHCQVRAPEATITVTDDGLGFQGPRRGSHGLSIMRERAHLIGADLTLSDTPGGGLTVTVTVPAPRSPGRVRESVTQGADA</sequence>
<keyword evidence="5 11" id="KW-0418">Kinase</keyword>
<dbReference type="SUPFAM" id="SSF55874">
    <property type="entry name" value="ATPase domain of HSP90 chaperone/DNA topoisomerase II/histidine kinase"/>
    <property type="match status" value="1"/>
</dbReference>
<evidence type="ECO:0000256" key="8">
    <source>
        <dbReference type="ARBA" id="ARBA00023136"/>
    </source>
</evidence>
<feature type="transmembrane region" description="Helical" evidence="9">
    <location>
        <begin position="117"/>
        <end position="134"/>
    </location>
</feature>